<feature type="domain" description="F-box" evidence="1">
    <location>
        <begin position="24"/>
        <end position="72"/>
    </location>
</feature>
<dbReference type="SUPFAM" id="SSF52047">
    <property type="entry name" value="RNI-like"/>
    <property type="match status" value="1"/>
</dbReference>
<dbReference type="PANTHER" id="PTHR31900:SF32">
    <property type="entry name" value="F-BOX_RNI_FBD-LIKE DOMAIN PROTEIN"/>
    <property type="match status" value="1"/>
</dbReference>
<evidence type="ECO:0000313" key="3">
    <source>
        <dbReference type="RefSeq" id="XP_016449569.1"/>
    </source>
</evidence>
<accession>A0A1S3YBT8</accession>
<dbReference type="Gene3D" id="1.20.1280.50">
    <property type="match status" value="1"/>
</dbReference>
<dbReference type="RefSeq" id="XP_016449569.1">
    <property type="nucleotide sequence ID" value="XM_016594083.2"/>
</dbReference>
<dbReference type="InterPro" id="IPR055357">
    <property type="entry name" value="LRR_At1g61320_AtMIF1"/>
</dbReference>
<dbReference type="InterPro" id="IPR001810">
    <property type="entry name" value="F-box_dom"/>
</dbReference>
<protein>
    <submittedName>
        <fullName evidence="3">F-box protein At5g03100-like</fullName>
    </submittedName>
</protein>
<reference evidence="3" key="2">
    <citation type="submission" date="2025-08" db="UniProtKB">
        <authorList>
            <consortium name="RefSeq"/>
        </authorList>
    </citation>
    <scope>IDENTIFICATION</scope>
    <source>
        <tissue evidence="3">Leaf</tissue>
    </source>
</reference>
<organism evidence="2 3">
    <name type="scientific">Nicotiana tabacum</name>
    <name type="common">Common tobacco</name>
    <dbReference type="NCBI Taxonomy" id="4097"/>
    <lineage>
        <taxon>Eukaryota</taxon>
        <taxon>Viridiplantae</taxon>
        <taxon>Streptophyta</taxon>
        <taxon>Embryophyta</taxon>
        <taxon>Tracheophyta</taxon>
        <taxon>Spermatophyta</taxon>
        <taxon>Magnoliopsida</taxon>
        <taxon>eudicotyledons</taxon>
        <taxon>Gunneridae</taxon>
        <taxon>Pentapetalae</taxon>
        <taxon>asterids</taxon>
        <taxon>lamiids</taxon>
        <taxon>Solanales</taxon>
        <taxon>Solanaceae</taxon>
        <taxon>Nicotianoideae</taxon>
        <taxon>Nicotianeae</taxon>
        <taxon>Nicotiana</taxon>
    </lineage>
</organism>
<dbReference type="InterPro" id="IPR050232">
    <property type="entry name" value="FBL13/AtMIF1-like"/>
</dbReference>
<dbReference type="RefSeq" id="XP_016449569.1">
    <property type="nucleotide sequence ID" value="XM_016594083.1"/>
</dbReference>
<dbReference type="KEGG" id="nta:107774531"/>
<dbReference type="GeneID" id="107774531"/>
<evidence type="ECO:0000259" key="1">
    <source>
        <dbReference type="PROSITE" id="PS50181"/>
    </source>
</evidence>
<evidence type="ECO:0000313" key="2">
    <source>
        <dbReference type="Proteomes" id="UP000790787"/>
    </source>
</evidence>
<dbReference type="AlphaFoldDB" id="A0A1S3YBT8"/>
<name>A0A1S3YBT8_TOBAC</name>
<reference evidence="2" key="1">
    <citation type="journal article" date="2014" name="Nat. Commun.">
        <title>The tobacco genome sequence and its comparison with those of tomato and potato.</title>
        <authorList>
            <person name="Sierro N."/>
            <person name="Battey J.N."/>
            <person name="Ouadi S."/>
            <person name="Bakaher N."/>
            <person name="Bovet L."/>
            <person name="Willig A."/>
            <person name="Goepfert S."/>
            <person name="Peitsch M.C."/>
            <person name="Ivanov N.V."/>
        </authorList>
    </citation>
    <scope>NUCLEOTIDE SEQUENCE [LARGE SCALE GENOMIC DNA]</scope>
</reference>
<dbReference type="Pfam" id="PF23622">
    <property type="entry name" value="LRR_At1g61320_AtMIF1"/>
    <property type="match status" value="1"/>
</dbReference>
<dbReference type="CDD" id="cd22160">
    <property type="entry name" value="F-box_AtFBL13-like"/>
    <property type="match status" value="1"/>
</dbReference>
<dbReference type="Gene3D" id="3.80.10.10">
    <property type="entry name" value="Ribonuclease Inhibitor"/>
    <property type="match status" value="1"/>
</dbReference>
<dbReference type="PANTHER" id="PTHR31900">
    <property type="entry name" value="F-BOX/RNI SUPERFAMILY PROTEIN-RELATED"/>
    <property type="match status" value="1"/>
</dbReference>
<sequence>MSESEEEEEKADLLHVKRRKTEKTDRISALPDSLILHILSFLQMDEVIRTGVLSKRWHLLWTSAQTLIFSYSGPHDHGTYSKFVTFIDDTLLRCQPSKLNKFSVDFIYSRRFVRHVNKWITFVKNKYVEELNLHLRSRDLNEIYNLPELMYSNMCLRDLSLRHCNLVPKGEINWPSLRILEIGYAELNQDFIKKICSGCPALESLKFRSCYGIGCFNIDSKSVKKLAIKGCWDDDDDDNEEEKQLRIYARNVTSLEISGHFHKKILVLLDVKALVDAKLNVYRKPDEYIHNYEGDFKTDQNMVKDLLVSLQHVEKLSIGTWCLQVLTTLEMRTLPCPRMRCKYLTLNTHMKKWELPGITILLQSCPQVETLNIDMTSRFEEYYFGSYFKKSNDFSGGNYWISRPCWVLYLKTLRIYGFWGGNEYILSFLEVVLKNAMVLEKIFIGSSKNEPWIPTDVDYRRVANKMLSFPRSSKDAVILFSG</sequence>
<dbReference type="InterPro" id="IPR036047">
    <property type="entry name" value="F-box-like_dom_sf"/>
</dbReference>
<dbReference type="OrthoDB" id="1939276at2759"/>
<gene>
    <name evidence="3" type="primary">LOC107774531</name>
</gene>
<dbReference type="STRING" id="4097.A0A1S3YBT8"/>
<dbReference type="OMA" id="NEPWIPT"/>
<dbReference type="InterPro" id="IPR032675">
    <property type="entry name" value="LRR_dom_sf"/>
</dbReference>
<dbReference type="Pfam" id="PF00646">
    <property type="entry name" value="F-box"/>
    <property type="match status" value="1"/>
</dbReference>
<dbReference type="Proteomes" id="UP000790787">
    <property type="component" value="Chromosome 3"/>
</dbReference>
<dbReference type="SUPFAM" id="SSF81383">
    <property type="entry name" value="F-box domain"/>
    <property type="match status" value="1"/>
</dbReference>
<dbReference type="PaxDb" id="4097-A0A1S3YBT8"/>
<dbReference type="PROSITE" id="PS50181">
    <property type="entry name" value="FBOX"/>
    <property type="match status" value="1"/>
</dbReference>
<keyword evidence="2" id="KW-1185">Reference proteome</keyword>
<dbReference type="InterPro" id="IPR053781">
    <property type="entry name" value="F-box_AtFBL13-like"/>
</dbReference>
<proteinExistence type="predicted"/>